<dbReference type="AlphaFoldDB" id="A0AAD8QYW5"/>
<gene>
    <name evidence="2" type="ORF">QYE76_034077</name>
</gene>
<protein>
    <recommendedName>
        <fullName evidence="1">Reverse transcriptase zinc-binding domain-containing protein</fullName>
    </recommendedName>
</protein>
<evidence type="ECO:0000313" key="2">
    <source>
        <dbReference type="EMBL" id="KAK1610404.1"/>
    </source>
</evidence>
<proteinExistence type="predicted"/>
<comment type="caution">
    <text evidence="2">The sequence shown here is derived from an EMBL/GenBank/DDBJ whole genome shotgun (WGS) entry which is preliminary data.</text>
</comment>
<dbReference type="PANTHER" id="PTHR33116:SF78">
    <property type="entry name" value="OS12G0587133 PROTEIN"/>
    <property type="match status" value="1"/>
</dbReference>
<dbReference type="Proteomes" id="UP001231189">
    <property type="component" value="Unassembled WGS sequence"/>
</dbReference>
<reference evidence="2" key="1">
    <citation type="submission" date="2023-07" db="EMBL/GenBank/DDBJ databases">
        <title>A chromosome-level genome assembly of Lolium multiflorum.</title>
        <authorList>
            <person name="Chen Y."/>
            <person name="Copetti D."/>
            <person name="Kolliker R."/>
            <person name="Studer B."/>
        </authorList>
    </citation>
    <scope>NUCLEOTIDE SEQUENCE</scope>
    <source>
        <strain evidence="2">02402/16</strain>
        <tissue evidence="2">Leaf</tissue>
    </source>
</reference>
<sequence>MEALCPISLRRCERPPEMQLGAMAGQVDDEGLDGSGIPIRQLCRTSAPILSLARLTSAPIPARPHRLRPRTPCGPSRGPVLLASRAGIILLADAAHPAPSVLSSMVLYHLAVFKLPVWVLRRIEKIMRSFLWMKPGATPGTRPHPLVNWRTVCRPKELGGLGVLDLERFGRAMRLRWLWYAWTDPDRPWIGTENPCDDTDMELFRASTEITLGDGAKCLFWHDHWMQGGALRHQFPDLFTIATRKRRTVQKELHQQNWIRSLARISTMAQLQQFVALWTTMQGVALQPHPDLIRWRWTESGIYTTASAYRYQFMGSCAPFRSAKFWKGHAEAKCRFFAWIALHGKILTADNLALRGWPHDPICKLCQIHHETVQHLTLDCHFSTSVREQIFAWNGTIGVPPPPGGNSLNDWWDETISHLPKEKKREASGAIIYSMWGVWKERNRRVFQNTALQPAAVAALVKEDIAQRAYAHTQDPGDGIVAQQS</sequence>
<dbReference type="Pfam" id="PF13966">
    <property type="entry name" value="zf-RVT"/>
    <property type="match status" value="1"/>
</dbReference>
<evidence type="ECO:0000313" key="3">
    <source>
        <dbReference type="Proteomes" id="UP001231189"/>
    </source>
</evidence>
<dbReference type="PANTHER" id="PTHR33116">
    <property type="entry name" value="REVERSE TRANSCRIPTASE ZINC-BINDING DOMAIN-CONTAINING PROTEIN-RELATED-RELATED"/>
    <property type="match status" value="1"/>
</dbReference>
<accession>A0AAD8QYW5</accession>
<evidence type="ECO:0000259" key="1">
    <source>
        <dbReference type="Pfam" id="PF13966"/>
    </source>
</evidence>
<name>A0AAD8QYW5_LOLMU</name>
<dbReference type="InterPro" id="IPR026960">
    <property type="entry name" value="RVT-Znf"/>
</dbReference>
<feature type="domain" description="Reverse transcriptase zinc-binding" evidence="1">
    <location>
        <begin position="303"/>
        <end position="385"/>
    </location>
</feature>
<organism evidence="2 3">
    <name type="scientific">Lolium multiflorum</name>
    <name type="common">Italian ryegrass</name>
    <name type="synonym">Lolium perenne subsp. multiflorum</name>
    <dbReference type="NCBI Taxonomy" id="4521"/>
    <lineage>
        <taxon>Eukaryota</taxon>
        <taxon>Viridiplantae</taxon>
        <taxon>Streptophyta</taxon>
        <taxon>Embryophyta</taxon>
        <taxon>Tracheophyta</taxon>
        <taxon>Spermatophyta</taxon>
        <taxon>Magnoliopsida</taxon>
        <taxon>Liliopsida</taxon>
        <taxon>Poales</taxon>
        <taxon>Poaceae</taxon>
        <taxon>BOP clade</taxon>
        <taxon>Pooideae</taxon>
        <taxon>Poodae</taxon>
        <taxon>Poeae</taxon>
        <taxon>Poeae Chloroplast Group 2 (Poeae type)</taxon>
        <taxon>Loliodinae</taxon>
        <taxon>Loliinae</taxon>
        <taxon>Lolium</taxon>
    </lineage>
</organism>
<keyword evidence="3" id="KW-1185">Reference proteome</keyword>
<dbReference type="EMBL" id="JAUUTY010000007">
    <property type="protein sequence ID" value="KAK1610404.1"/>
    <property type="molecule type" value="Genomic_DNA"/>
</dbReference>